<evidence type="ECO:0000256" key="1">
    <source>
        <dbReference type="ARBA" id="ARBA00022723"/>
    </source>
</evidence>
<feature type="compositionally biased region" description="Acidic residues" evidence="5">
    <location>
        <begin position="358"/>
        <end position="379"/>
    </location>
</feature>
<dbReference type="PROSITE" id="PS50076">
    <property type="entry name" value="DNAJ_2"/>
    <property type="match status" value="1"/>
</dbReference>
<keyword evidence="3" id="KW-0862">Zinc</keyword>
<feature type="region of interest" description="Disordered" evidence="5">
    <location>
        <begin position="1"/>
        <end position="20"/>
    </location>
</feature>
<evidence type="ECO:0000259" key="7">
    <source>
        <dbReference type="PROSITE" id="PS50157"/>
    </source>
</evidence>
<dbReference type="InterPro" id="IPR018253">
    <property type="entry name" value="DnaJ_domain_CS"/>
</dbReference>
<evidence type="ECO:0000256" key="5">
    <source>
        <dbReference type="SAM" id="MobiDB-lite"/>
    </source>
</evidence>
<feature type="compositionally biased region" description="Polar residues" evidence="5">
    <location>
        <begin position="477"/>
        <end position="486"/>
    </location>
</feature>
<dbReference type="CDD" id="cd06257">
    <property type="entry name" value="DnaJ"/>
    <property type="match status" value="1"/>
</dbReference>
<dbReference type="SMART" id="SM00271">
    <property type="entry name" value="DnaJ"/>
    <property type="match status" value="1"/>
</dbReference>
<dbReference type="Pfam" id="PF12874">
    <property type="entry name" value="zf-met"/>
    <property type="match status" value="1"/>
</dbReference>
<dbReference type="InterPro" id="IPR022755">
    <property type="entry name" value="Znf_C2H2_jaz"/>
</dbReference>
<dbReference type="Gene3D" id="3.30.160.60">
    <property type="entry name" value="Classic Zinc Finger"/>
    <property type="match status" value="1"/>
</dbReference>
<dbReference type="InterPro" id="IPR001623">
    <property type="entry name" value="DnaJ_domain"/>
</dbReference>
<dbReference type="SUPFAM" id="SSF57667">
    <property type="entry name" value="beta-beta-alpha zinc fingers"/>
    <property type="match status" value="1"/>
</dbReference>
<dbReference type="InParanoid" id="B8MNS6"/>
<feature type="domain" description="J" evidence="6">
    <location>
        <begin position="23"/>
        <end position="89"/>
    </location>
</feature>
<dbReference type="InterPro" id="IPR013087">
    <property type="entry name" value="Znf_C2H2_type"/>
</dbReference>
<organism evidence="8 9">
    <name type="scientific">Talaromyces stipitatus (strain ATCC 10500 / CBS 375.48 / QM 6759 / NRRL 1006)</name>
    <name type="common">Penicillium stipitatum</name>
    <dbReference type="NCBI Taxonomy" id="441959"/>
    <lineage>
        <taxon>Eukaryota</taxon>
        <taxon>Fungi</taxon>
        <taxon>Dikarya</taxon>
        <taxon>Ascomycota</taxon>
        <taxon>Pezizomycotina</taxon>
        <taxon>Eurotiomycetes</taxon>
        <taxon>Eurotiomycetidae</taxon>
        <taxon>Eurotiales</taxon>
        <taxon>Trichocomaceae</taxon>
        <taxon>Talaromyces</taxon>
        <taxon>Talaromyces sect. Talaromyces</taxon>
    </lineage>
</organism>
<dbReference type="SMART" id="SM00355">
    <property type="entry name" value="ZnF_C2H2"/>
    <property type="match status" value="2"/>
</dbReference>
<dbReference type="InterPro" id="IPR036869">
    <property type="entry name" value="J_dom_sf"/>
</dbReference>
<dbReference type="InterPro" id="IPR054076">
    <property type="entry name" value="ZUO1-like_ZHD"/>
</dbReference>
<keyword evidence="9" id="KW-1185">Reference proteome</keyword>
<feature type="compositionally biased region" description="Low complexity" evidence="5">
    <location>
        <begin position="96"/>
        <end position="110"/>
    </location>
</feature>
<feature type="compositionally biased region" description="Basic and acidic residues" evidence="5">
    <location>
        <begin position="398"/>
        <end position="407"/>
    </location>
</feature>
<dbReference type="EMBL" id="EQ962658">
    <property type="protein sequence ID" value="EED14165.1"/>
    <property type="molecule type" value="Genomic_DNA"/>
</dbReference>
<dbReference type="STRING" id="441959.B8MNS6"/>
<reference evidence="9" key="1">
    <citation type="journal article" date="2015" name="Genome Announc.">
        <title>Genome sequence of the AIDS-associated pathogen Penicillium marneffei (ATCC18224) and its near taxonomic relative Talaromyces stipitatus (ATCC10500).</title>
        <authorList>
            <person name="Nierman W.C."/>
            <person name="Fedorova-Abrams N.D."/>
            <person name="Andrianopoulos A."/>
        </authorList>
    </citation>
    <scope>NUCLEOTIDE SEQUENCE [LARGE SCALE GENOMIC DNA]</scope>
    <source>
        <strain evidence="9">ATCC 10500 / CBS 375.48 / QM 6759 / NRRL 1006</strain>
    </source>
</reference>
<dbReference type="GeneID" id="8103088"/>
<evidence type="ECO:0000256" key="2">
    <source>
        <dbReference type="ARBA" id="ARBA00022771"/>
    </source>
</evidence>
<dbReference type="Pfam" id="PF12171">
    <property type="entry name" value="zf-C2H2_jaz"/>
    <property type="match status" value="1"/>
</dbReference>
<feature type="domain" description="C2H2-type" evidence="7">
    <location>
        <begin position="319"/>
        <end position="343"/>
    </location>
</feature>
<evidence type="ECO:0000313" key="8">
    <source>
        <dbReference type="EMBL" id="EED14165.1"/>
    </source>
</evidence>
<feature type="region of interest" description="Disordered" evidence="5">
    <location>
        <begin position="499"/>
        <end position="526"/>
    </location>
</feature>
<accession>B8MNS6</accession>
<protein>
    <submittedName>
        <fullName evidence="8">C2H2 finger domain protein, putative</fullName>
    </submittedName>
</protein>
<dbReference type="GO" id="GO:0008270">
    <property type="term" value="F:zinc ion binding"/>
    <property type="evidence" value="ECO:0007669"/>
    <property type="project" value="UniProtKB-KW"/>
</dbReference>
<dbReference type="PANTHER" id="PTHR44029">
    <property type="entry name" value="DNAJ HOMOLOG SUBFAMILY C MEMBER 21"/>
    <property type="match status" value="1"/>
</dbReference>
<feature type="region of interest" description="Disordered" evidence="5">
    <location>
        <begin position="91"/>
        <end position="111"/>
    </location>
</feature>
<evidence type="ECO:0000313" key="9">
    <source>
        <dbReference type="Proteomes" id="UP000001745"/>
    </source>
</evidence>
<gene>
    <name evidence="8" type="ORF">TSTA_103850</name>
</gene>
<dbReference type="SMART" id="SM00451">
    <property type="entry name" value="ZnF_U1"/>
    <property type="match status" value="1"/>
</dbReference>
<evidence type="ECO:0000256" key="3">
    <source>
        <dbReference type="ARBA" id="ARBA00022833"/>
    </source>
</evidence>
<dbReference type="FunCoup" id="B8MNS6">
    <property type="interactions" value="895"/>
</dbReference>
<dbReference type="Pfam" id="PF00226">
    <property type="entry name" value="DnaJ"/>
    <property type="match status" value="1"/>
</dbReference>
<dbReference type="RefSeq" id="XP_002486403.1">
    <property type="nucleotide sequence ID" value="XM_002486358.1"/>
</dbReference>
<dbReference type="InterPro" id="IPR051964">
    <property type="entry name" value="Chaperone_stress_response"/>
</dbReference>
<evidence type="ECO:0000259" key="6">
    <source>
        <dbReference type="PROSITE" id="PS50076"/>
    </source>
</evidence>
<dbReference type="GO" id="GO:0005737">
    <property type="term" value="C:cytoplasm"/>
    <property type="evidence" value="ECO:0007669"/>
    <property type="project" value="TreeGrafter"/>
</dbReference>
<feature type="compositionally biased region" description="Acidic residues" evidence="5">
    <location>
        <begin position="421"/>
        <end position="430"/>
    </location>
</feature>
<dbReference type="OMA" id="RANHEES"/>
<dbReference type="PROSITE" id="PS00028">
    <property type="entry name" value="ZINC_FINGER_C2H2_1"/>
    <property type="match status" value="2"/>
</dbReference>
<dbReference type="PhylomeDB" id="B8MNS6"/>
<dbReference type="OrthoDB" id="5894at2759"/>
<name>B8MNS6_TALSN</name>
<feature type="compositionally biased region" description="Polar residues" evidence="5">
    <location>
        <begin position="1"/>
        <end position="16"/>
    </location>
</feature>
<dbReference type="PANTHER" id="PTHR44029:SF1">
    <property type="entry name" value="DNAJ HOMOLOG SUBFAMILY C MEMBER 21"/>
    <property type="match status" value="1"/>
</dbReference>
<proteinExistence type="predicted"/>
<dbReference type="InterPro" id="IPR003604">
    <property type="entry name" value="Matrin/U1-like-C_Znf_C2H2"/>
</dbReference>
<feature type="region of interest" description="Disordered" evidence="5">
    <location>
        <begin position="358"/>
        <end position="486"/>
    </location>
</feature>
<keyword evidence="2 4" id="KW-0863">Zinc-finger</keyword>
<dbReference type="Pfam" id="PF21884">
    <property type="entry name" value="ZUO1-like_ZHD"/>
    <property type="match status" value="1"/>
</dbReference>
<dbReference type="VEuPathDB" id="FungiDB:TSTA_103850"/>
<dbReference type="eggNOG" id="KOG0717">
    <property type="taxonomic scope" value="Eukaryota"/>
</dbReference>
<sequence>MGQSQSTSSNKDNSGQDTERRVDYYELLGIERDASEDDIKKAYRKKALELHPDRNYGKVEAATKLFAEVQCAYEVLSDPQERAWYDSHQHAELSDDGQAAGQGQQPPSGGFKMTASNITSLVMNFNPHMEFSDSPSGFFGGLRDIFDQIATDEGIACRWEGSEPVDYPSFGGKHDSYDVVVRPFYAVWTSFSTKKSFAWKDKYKYGEAPDRRVRRLMEKENKKMREDGIREYNDAVRALVAFVKKRDPRYKINIQTEAERQRMLRESAAAQAARSRAANQAKMQDHVVPEWARTHEQAGEDVEHEGQFYSSSESEVEHFECVVCNKIFKSQKQFEAHERSKKHIKAVKQLRREMLLEDEELNLEGDEEPEVVKEEEFEGEAIPANGVPDDEGDIAEAQTKDKIKDTTMEPLTSRSPSPSSSEDEDQDYVDLGDMKPEKTSLSSDDSDDDDLKSKPTTAKLGKAKQKRAKKLAAQQASSTDTQSKCANCQATFPSRTQLFSHLRETGHAQPVATAQSKQKKGKKSRK</sequence>
<dbReference type="AlphaFoldDB" id="B8MNS6"/>
<dbReference type="Gene3D" id="1.10.287.110">
    <property type="entry name" value="DnaJ domain"/>
    <property type="match status" value="1"/>
</dbReference>
<dbReference type="HOGENOM" id="CLU_009539_2_1_1"/>
<evidence type="ECO:0000256" key="4">
    <source>
        <dbReference type="PROSITE-ProRule" id="PRU00042"/>
    </source>
</evidence>
<dbReference type="PRINTS" id="PR00625">
    <property type="entry name" value="JDOMAIN"/>
</dbReference>
<dbReference type="PROSITE" id="PS50157">
    <property type="entry name" value="ZINC_FINGER_C2H2_2"/>
    <property type="match status" value="1"/>
</dbReference>
<dbReference type="Proteomes" id="UP000001745">
    <property type="component" value="Unassembled WGS sequence"/>
</dbReference>
<feature type="compositionally biased region" description="Basic residues" evidence="5">
    <location>
        <begin position="461"/>
        <end position="470"/>
    </location>
</feature>
<dbReference type="SUPFAM" id="SSF46565">
    <property type="entry name" value="Chaperone J-domain"/>
    <property type="match status" value="1"/>
</dbReference>
<feature type="compositionally biased region" description="Basic residues" evidence="5">
    <location>
        <begin position="517"/>
        <end position="526"/>
    </location>
</feature>
<keyword evidence="1" id="KW-0479">Metal-binding</keyword>
<dbReference type="GO" id="GO:0003676">
    <property type="term" value="F:nucleic acid binding"/>
    <property type="evidence" value="ECO:0007669"/>
    <property type="project" value="InterPro"/>
</dbReference>
<dbReference type="InterPro" id="IPR036236">
    <property type="entry name" value="Znf_C2H2_sf"/>
</dbReference>
<dbReference type="PROSITE" id="PS00636">
    <property type="entry name" value="DNAJ_1"/>
    <property type="match status" value="1"/>
</dbReference>